<comment type="caution">
    <text evidence="3">The sequence shown here is derived from an EMBL/GenBank/DDBJ whole genome shotgun (WGS) entry which is preliminary data.</text>
</comment>
<sequence length="448" mass="47379">MIKKLLVLTIGLVANHRIAAEPPVYGASSDDFDINSISSYLDDDSSSISDSKVLGGGSGSFSYNNYNQVSHSVPTALPYKAPTPSSYPPLPGSTAATAIHPTFGTSSSLTGSNYYSPPSYTSPVQSNSYGQSSQLRSPFGQPSSHYESHVSFGSDSGSYSTGFKGEHPPSTSFNFPSAEAHSSNINDVRATPQTSYNPSPSPSFPSGPTSYKPNSPFDGSSSSSYKDPYGPNQSFGSSGSQYSGSFGSDSASFGSSYNSRPTSSFDTRPPTSSFDTRPPTSSFDTRPSPSFDSKPFGSSNFGGFGQDGPSGPSGPEGPSSPWSGGQSSYPGFQDGPSPPYRNQYNSGPPPYFKDFTSYKGPNADLPYSPNTPYSSFGPRPHSYSGGYSGRPGPSYRGKYSSGGKGSRYPRHPRPGYTGTRGYSGKHYGSRPSSYRSKSPYPPPHSRHY</sequence>
<feature type="compositionally biased region" description="Polar residues" evidence="1">
    <location>
        <begin position="169"/>
        <end position="197"/>
    </location>
</feature>
<feature type="compositionally biased region" description="Low complexity" evidence="1">
    <location>
        <begin position="232"/>
        <end position="259"/>
    </location>
</feature>
<gene>
    <name evidence="3" type="ORF">GE061_012507</name>
</gene>
<dbReference type="EMBL" id="WIXP02000004">
    <property type="protein sequence ID" value="KAF6211990.1"/>
    <property type="molecule type" value="Genomic_DNA"/>
</dbReference>
<name>A0A8S9XSJ7_APOLU</name>
<feature type="region of interest" description="Disordered" evidence="1">
    <location>
        <begin position="118"/>
        <end position="448"/>
    </location>
</feature>
<feature type="compositionally biased region" description="Polar residues" evidence="1">
    <location>
        <begin position="260"/>
        <end position="299"/>
    </location>
</feature>
<protein>
    <recommendedName>
        <fullName evidence="5">Mucin-like domain-containing protein</fullName>
    </recommendedName>
</protein>
<feature type="compositionally biased region" description="Low complexity" evidence="1">
    <location>
        <begin position="429"/>
        <end position="438"/>
    </location>
</feature>
<evidence type="ECO:0000313" key="4">
    <source>
        <dbReference type="Proteomes" id="UP000466442"/>
    </source>
</evidence>
<feature type="compositionally biased region" description="Low complexity" evidence="1">
    <location>
        <begin position="377"/>
        <end position="399"/>
    </location>
</feature>
<feature type="signal peptide" evidence="2">
    <location>
        <begin position="1"/>
        <end position="20"/>
    </location>
</feature>
<evidence type="ECO:0000256" key="1">
    <source>
        <dbReference type="SAM" id="MobiDB-lite"/>
    </source>
</evidence>
<evidence type="ECO:0008006" key="5">
    <source>
        <dbReference type="Google" id="ProtNLM"/>
    </source>
</evidence>
<feature type="chain" id="PRO_5035795689" description="Mucin-like domain-containing protein" evidence="2">
    <location>
        <begin position="21"/>
        <end position="448"/>
    </location>
</feature>
<dbReference type="AlphaFoldDB" id="A0A8S9XSJ7"/>
<keyword evidence="4" id="KW-1185">Reference proteome</keyword>
<feature type="compositionally biased region" description="Low complexity" evidence="1">
    <location>
        <begin position="316"/>
        <end position="331"/>
    </location>
</feature>
<organism evidence="3 4">
    <name type="scientific">Apolygus lucorum</name>
    <name type="common">Small green plant bug</name>
    <name type="synonym">Lygocoris lucorum</name>
    <dbReference type="NCBI Taxonomy" id="248454"/>
    <lineage>
        <taxon>Eukaryota</taxon>
        <taxon>Metazoa</taxon>
        <taxon>Ecdysozoa</taxon>
        <taxon>Arthropoda</taxon>
        <taxon>Hexapoda</taxon>
        <taxon>Insecta</taxon>
        <taxon>Pterygota</taxon>
        <taxon>Neoptera</taxon>
        <taxon>Paraneoptera</taxon>
        <taxon>Hemiptera</taxon>
        <taxon>Heteroptera</taxon>
        <taxon>Panheteroptera</taxon>
        <taxon>Cimicomorpha</taxon>
        <taxon>Miridae</taxon>
        <taxon>Mirini</taxon>
        <taxon>Apolygus</taxon>
    </lineage>
</organism>
<feature type="compositionally biased region" description="Pro residues" evidence="1">
    <location>
        <begin position="439"/>
        <end position="448"/>
    </location>
</feature>
<feature type="compositionally biased region" description="Polar residues" evidence="1">
    <location>
        <begin position="124"/>
        <end position="161"/>
    </location>
</feature>
<evidence type="ECO:0000313" key="3">
    <source>
        <dbReference type="EMBL" id="KAF6211990.1"/>
    </source>
</evidence>
<keyword evidence="2" id="KW-0732">Signal</keyword>
<dbReference type="Proteomes" id="UP000466442">
    <property type="component" value="Unassembled WGS sequence"/>
</dbReference>
<reference evidence="3" key="1">
    <citation type="journal article" date="2021" name="Mol. Ecol. Resour.">
        <title>Apolygus lucorum genome provides insights into omnivorousness and mesophyll feeding.</title>
        <authorList>
            <person name="Liu Y."/>
            <person name="Liu H."/>
            <person name="Wang H."/>
            <person name="Huang T."/>
            <person name="Liu B."/>
            <person name="Yang B."/>
            <person name="Yin L."/>
            <person name="Li B."/>
            <person name="Zhang Y."/>
            <person name="Zhang S."/>
            <person name="Jiang F."/>
            <person name="Zhang X."/>
            <person name="Ren Y."/>
            <person name="Wang B."/>
            <person name="Wang S."/>
            <person name="Lu Y."/>
            <person name="Wu K."/>
            <person name="Fan W."/>
            <person name="Wang G."/>
        </authorList>
    </citation>
    <scope>NUCLEOTIDE SEQUENCE</scope>
    <source>
        <strain evidence="3">12Hb</strain>
    </source>
</reference>
<accession>A0A8S9XSJ7</accession>
<proteinExistence type="predicted"/>
<evidence type="ECO:0000256" key="2">
    <source>
        <dbReference type="SAM" id="SignalP"/>
    </source>
</evidence>